<evidence type="ECO:0000256" key="3">
    <source>
        <dbReference type="ARBA" id="ARBA00022692"/>
    </source>
</evidence>
<dbReference type="PROSITE" id="PS50068">
    <property type="entry name" value="LDLRA_2"/>
    <property type="match status" value="4"/>
</dbReference>
<dbReference type="PANTHER" id="PTHR24270">
    <property type="entry name" value="LOW-DENSITY LIPOPROTEIN RECEPTOR-RELATED"/>
    <property type="match status" value="1"/>
</dbReference>
<feature type="disulfide bond" evidence="8">
    <location>
        <begin position="206"/>
        <end position="224"/>
    </location>
</feature>
<keyword evidence="6" id="KW-0472">Membrane</keyword>
<keyword evidence="5" id="KW-1133">Transmembrane helix</keyword>
<evidence type="ECO:0000313" key="11">
    <source>
        <dbReference type="Proteomes" id="UP001487740"/>
    </source>
</evidence>
<name>A0AAW0UN32_SCYPA</name>
<comment type="caution">
    <text evidence="10">The sequence shown here is derived from an EMBL/GenBank/DDBJ whole genome shotgun (WGS) entry which is preliminary data.</text>
</comment>
<organism evidence="10 11">
    <name type="scientific">Scylla paramamosain</name>
    <name type="common">Mud crab</name>
    <dbReference type="NCBI Taxonomy" id="85552"/>
    <lineage>
        <taxon>Eukaryota</taxon>
        <taxon>Metazoa</taxon>
        <taxon>Ecdysozoa</taxon>
        <taxon>Arthropoda</taxon>
        <taxon>Crustacea</taxon>
        <taxon>Multicrustacea</taxon>
        <taxon>Malacostraca</taxon>
        <taxon>Eumalacostraca</taxon>
        <taxon>Eucarida</taxon>
        <taxon>Decapoda</taxon>
        <taxon>Pleocyemata</taxon>
        <taxon>Brachyura</taxon>
        <taxon>Eubrachyura</taxon>
        <taxon>Portunoidea</taxon>
        <taxon>Portunidae</taxon>
        <taxon>Portuninae</taxon>
        <taxon>Scylla</taxon>
    </lineage>
</organism>
<dbReference type="GO" id="GO:0005886">
    <property type="term" value="C:plasma membrane"/>
    <property type="evidence" value="ECO:0007669"/>
    <property type="project" value="TreeGrafter"/>
</dbReference>
<keyword evidence="3" id="KW-0812">Transmembrane</keyword>
<gene>
    <name evidence="10" type="ORF">O3P69_003571</name>
</gene>
<dbReference type="Gene3D" id="4.10.400.10">
    <property type="entry name" value="Low-density Lipoprotein Receptor"/>
    <property type="match status" value="3"/>
</dbReference>
<keyword evidence="11" id="KW-1185">Reference proteome</keyword>
<dbReference type="InterPro" id="IPR050685">
    <property type="entry name" value="LDLR"/>
</dbReference>
<evidence type="ECO:0000256" key="4">
    <source>
        <dbReference type="ARBA" id="ARBA00022737"/>
    </source>
</evidence>
<dbReference type="SMART" id="SM00192">
    <property type="entry name" value="LDLa"/>
    <property type="match status" value="4"/>
</dbReference>
<feature type="region of interest" description="Disordered" evidence="9">
    <location>
        <begin position="236"/>
        <end position="264"/>
    </location>
</feature>
<evidence type="ECO:0000256" key="5">
    <source>
        <dbReference type="ARBA" id="ARBA00022989"/>
    </source>
</evidence>
<dbReference type="InterPro" id="IPR002172">
    <property type="entry name" value="LDrepeatLR_classA_rpt"/>
</dbReference>
<accession>A0AAW0UN32</accession>
<keyword evidence="4" id="KW-0677">Repeat</keyword>
<dbReference type="Proteomes" id="UP001487740">
    <property type="component" value="Unassembled WGS sequence"/>
</dbReference>
<comment type="caution">
    <text evidence="8">Lacks conserved residue(s) required for the propagation of feature annotation.</text>
</comment>
<dbReference type="PROSITE" id="PS01209">
    <property type="entry name" value="LDLRA_1"/>
    <property type="match status" value="2"/>
</dbReference>
<dbReference type="Pfam" id="PF00057">
    <property type="entry name" value="Ldl_recept_a"/>
    <property type="match status" value="2"/>
</dbReference>
<sequence length="434" mass="47869">MQGSQRGVWVWLLPRLPSFARVRLATQQSWTLPCGGPCEGINYSCATTTTTTTTAAMAKWLLVTVFVSAALAFAAPQDGEDKDVLQGNLKYEHEDEKPMPQSKAEINLFTLPQSTAFPASPSRRPLWAPSTSHGGSGTDGKKWFLQHAANIIGANMSARPTDCGSDDVYLCGSDVICLPQVCDGVADCPNWEDETDCECLGDSFVCDSVVCIDSSMVCDGAKDCVDGTDEEQCDSTITTPSTTATQNTTSPGAPTTTTTTTITTTTTTTTTTRPSCRNGVRPRLCKDRKTYACFCDGVVECPRGEDEYRCKPEGCQPGQWRCRCDGTCIPQHAVCNRCKDCPDGSDERGCVPGTGWWRCRRGGWIRMWQRCDGRRDCRDGSDEWLCPQKHHCHGTHHWLSSLSRRSRLKHLLDLFDDDDVYRDSEEDSGEDWND</sequence>
<dbReference type="GO" id="GO:0012505">
    <property type="term" value="C:endomembrane system"/>
    <property type="evidence" value="ECO:0007669"/>
    <property type="project" value="UniProtKB-SubCell"/>
</dbReference>
<dbReference type="PRINTS" id="PR00261">
    <property type="entry name" value="LDLRECEPTOR"/>
</dbReference>
<dbReference type="GO" id="GO:0016192">
    <property type="term" value="P:vesicle-mediated transport"/>
    <property type="evidence" value="ECO:0007669"/>
    <property type="project" value="UniProtKB-ARBA"/>
</dbReference>
<evidence type="ECO:0000256" key="8">
    <source>
        <dbReference type="PROSITE-ProRule" id="PRU00124"/>
    </source>
</evidence>
<evidence type="ECO:0000256" key="2">
    <source>
        <dbReference type="ARBA" id="ARBA00004308"/>
    </source>
</evidence>
<evidence type="ECO:0000313" key="10">
    <source>
        <dbReference type="EMBL" id="KAK8399602.1"/>
    </source>
</evidence>
<evidence type="ECO:0000256" key="7">
    <source>
        <dbReference type="ARBA" id="ARBA00023157"/>
    </source>
</evidence>
<proteinExistence type="predicted"/>
<feature type="disulfide bond" evidence="8">
    <location>
        <begin position="199"/>
        <end position="211"/>
    </location>
</feature>
<dbReference type="CDD" id="cd00112">
    <property type="entry name" value="LDLa"/>
    <property type="match status" value="3"/>
</dbReference>
<reference evidence="10 11" key="1">
    <citation type="submission" date="2023-03" db="EMBL/GenBank/DDBJ databases">
        <title>High-quality genome of Scylla paramamosain provides insights in environmental adaptation.</title>
        <authorList>
            <person name="Zhang L."/>
        </authorList>
    </citation>
    <scope>NUCLEOTIDE SEQUENCE [LARGE SCALE GENOMIC DNA]</scope>
    <source>
        <strain evidence="10">LZ_2023a</strain>
        <tissue evidence="10">Muscle</tissue>
    </source>
</reference>
<protein>
    <submittedName>
        <fullName evidence="10">Uncharacterized protein</fullName>
    </submittedName>
</protein>
<evidence type="ECO:0000256" key="9">
    <source>
        <dbReference type="SAM" id="MobiDB-lite"/>
    </source>
</evidence>
<dbReference type="AlphaFoldDB" id="A0AAW0UN32"/>
<dbReference type="InterPro" id="IPR036055">
    <property type="entry name" value="LDL_receptor-like_sf"/>
</dbReference>
<feature type="disulfide bond" evidence="8">
    <location>
        <begin position="371"/>
        <end position="386"/>
    </location>
</feature>
<feature type="disulfide bond" evidence="8">
    <location>
        <begin position="359"/>
        <end position="377"/>
    </location>
</feature>
<comment type="subcellular location">
    <subcellularLocation>
        <location evidence="2">Endomembrane system</location>
    </subcellularLocation>
    <subcellularLocation>
        <location evidence="1">Membrane</location>
        <topology evidence="1">Single-pass membrane protein</topology>
    </subcellularLocation>
</comment>
<evidence type="ECO:0000256" key="1">
    <source>
        <dbReference type="ARBA" id="ARBA00004167"/>
    </source>
</evidence>
<feature type="disulfide bond" evidence="8">
    <location>
        <begin position="182"/>
        <end position="197"/>
    </location>
</feature>
<evidence type="ECO:0000256" key="6">
    <source>
        <dbReference type="ARBA" id="ARBA00023136"/>
    </source>
</evidence>
<dbReference type="EMBL" id="JARAKH010000011">
    <property type="protein sequence ID" value="KAK8399602.1"/>
    <property type="molecule type" value="Genomic_DNA"/>
</dbReference>
<feature type="disulfide bond" evidence="8">
    <location>
        <begin position="218"/>
        <end position="233"/>
    </location>
</feature>
<feature type="disulfide bond" evidence="8">
    <location>
        <begin position="335"/>
        <end position="350"/>
    </location>
</feature>
<keyword evidence="7 8" id="KW-1015">Disulfide bond</keyword>
<dbReference type="InterPro" id="IPR023415">
    <property type="entry name" value="LDLR_class-A_CS"/>
</dbReference>
<dbReference type="SUPFAM" id="SSF57424">
    <property type="entry name" value="LDL receptor-like module"/>
    <property type="match status" value="3"/>
</dbReference>